<dbReference type="PANTHER" id="PTHR24321:SF8">
    <property type="entry name" value="ESTRADIOL 17-BETA-DEHYDROGENASE 8-RELATED"/>
    <property type="match status" value="1"/>
</dbReference>
<dbReference type="PRINTS" id="PR00081">
    <property type="entry name" value="GDHRDH"/>
</dbReference>
<organism evidence="3 4">
    <name type="scientific">Candidatus Rhodobacter oscarellae</name>
    <dbReference type="NCBI Taxonomy" id="1675527"/>
    <lineage>
        <taxon>Bacteria</taxon>
        <taxon>Pseudomonadati</taxon>
        <taxon>Pseudomonadota</taxon>
        <taxon>Alphaproteobacteria</taxon>
        <taxon>Rhodobacterales</taxon>
        <taxon>Rhodobacter group</taxon>
        <taxon>Rhodobacter</taxon>
    </lineage>
</organism>
<dbReference type="GO" id="GO:0016491">
    <property type="term" value="F:oxidoreductase activity"/>
    <property type="evidence" value="ECO:0007669"/>
    <property type="project" value="UniProtKB-KW"/>
</dbReference>
<dbReference type="Gene3D" id="3.40.50.720">
    <property type="entry name" value="NAD(P)-binding Rossmann-like Domain"/>
    <property type="match status" value="1"/>
</dbReference>
<gene>
    <name evidence="3" type="ORF">AIOL_001142</name>
</gene>
<dbReference type="InterPro" id="IPR036291">
    <property type="entry name" value="NAD(P)-bd_dom_sf"/>
</dbReference>
<accession>A0A0J9E0E2</accession>
<dbReference type="SUPFAM" id="SSF51735">
    <property type="entry name" value="NAD(P)-binding Rossmann-fold domains"/>
    <property type="match status" value="1"/>
</dbReference>
<keyword evidence="4" id="KW-1185">Reference proteome</keyword>
<comment type="similarity">
    <text evidence="1">Belongs to the short-chain dehydrogenases/reductases (SDR) family.</text>
</comment>
<keyword evidence="2" id="KW-0560">Oxidoreductase</keyword>
<dbReference type="PROSITE" id="PS00061">
    <property type="entry name" value="ADH_SHORT"/>
    <property type="match status" value="1"/>
</dbReference>
<evidence type="ECO:0000256" key="1">
    <source>
        <dbReference type="ARBA" id="ARBA00006484"/>
    </source>
</evidence>
<dbReference type="InterPro" id="IPR002347">
    <property type="entry name" value="SDR_fam"/>
</dbReference>
<dbReference type="PRINTS" id="PR00080">
    <property type="entry name" value="SDRFAMILY"/>
</dbReference>
<dbReference type="EMBL" id="LFTY01000002">
    <property type="protein sequence ID" value="KMW56190.1"/>
    <property type="molecule type" value="Genomic_DNA"/>
</dbReference>
<evidence type="ECO:0000256" key="2">
    <source>
        <dbReference type="ARBA" id="ARBA00023002"/>
    </source>
</evidence>
<dbReference type="AlphaFoldDB" id="A0A0J9E0E2"/>
<evidence type="ECO:0000313" key="3">
    <source>
        <dbReference type="EMBL" id="KMW56190.1"/>
    </source>
</evidence>
<sequence length="267" mass="27997">MLEGKIALVTGARGGIGRAICARFEREGAKVYATDLSEGGSLDGPGAGHFLRMDVTDEGSVIAAMRQVQDEEGHLHILVNAAGIEIEKTVEQTSLEEWNRSFAVNATGTFLTSKHALPLMRAAARGGGRGGGSSSASLINFGSYDGFIADPGLAAYCATKGAVHALTRAMACDHGPEGIRVNAICPGYIDTPMLQSFFNGDGSGGAGGSIETLQKAVRDVHPMRIYGTPEDIANLVNWLASDEARYASGQLWVLDGGLSAQVQQMRL</sequence>
<dbReference type="OrthoDB" id="9780084at2"/>
<comment type="caution">
    <text evidence="3">The sequence shown here is derived from an EMBL/GenBank/DDBJ whole genome shotgun (WGS) entry which is preliminary data.</text>
</comment>
<dbReference type="InterPro" id="IPR020904">
    <property type="entry name" value="Sc_DH/Rdtase_CS"/>
</dbReference>
<dbReference type="CDD" id="cd05233">
    <property type="entry name" value="SDR_c"/>
    <property type="match status" value="1"/>
</dbReference>
<reference evidence="3 4" key="1">
    <citation type="submission" date="2015-06" db="EMBL/GenBank/DDBJ databases">
        <title>Draft genome sequence of an Alphaproteobacteria species associated to the Mediterranean sponge Oscarella lobularis.</title>
        <authorList>
            <person name="Jourda C."/>
            <person name="Santini S."/>
            <person name="Claverie J.-M."/>
        </authorList>
    </citation>
    <scope>NUCLEOTIDE SEQUENCE [LARGE SCALE GENOMIC DNA]</scope>
    <source>
        <strain evidence="3">IGS</strain>
    </source>
</reference>
<proteinExistence type="inferred from homology"/>
<evidence type="ECO:0000313" key="4">
    <source>
        <dbReference type="Proteomes" id="UP000037178"/>
    </source>
</evidence>
<dbReference type="RefSeq" id="WP_049642111.1">
    <property type="nucleotide sequence ID" value="NZ_LFTY01000002.1"/>
</dbReference>
<dbReference type="Pfam" id="PF13561">
    <property type="entry name" value="adh_short_C2"/>
    <property type="match status" value="1"/>
</dbReference>
<dbReference type="Proteomes" id="UP000037178">
    <property type="component" value="Unassembled WGS sequence"/>
</dbReference>
<protein>
    <submittedName>
        <fullName evidence="3">Short-chain dehydrogenase/reductase SDR</fullName>
    </submittedName>
</protein>
<dbReference type="FunFam" id="3.40.50.720:FF:000084">
    <property type="entry name" value="Short-chain dehydrogenase reductase"/>
    <property type="match status" value="1"/>
</dbReference>
<dbReference type="PATRIC" id="fig|1675527.3.peg.1215"/>
<dbReference type="PANTHER" id="PTHR24321">
    <property type="entry name" value="DEHYDROGENASES, SHORT CHAIN"/>
    <property type="match status" value="1"/>
</dbReference>
<name>A0A0J9E0E2_9RHOB</name>
<dbReference type="STRING" id="1675527.AIOL_001142"/>